<sequence>MEEHLVYSLGERMVKVKPIERNLYRVTVDNKPIGFIRKKDGGWMMEEYSKEELTAESVQLIGDKIDRLPWQFTQ</sequence>
<dbReference type="Proteomes" id="UP000601055">
    <property type="component" value="Unassembled WGS sequence"/>
</dbReference>
<dbReference type="EMBL" id="WNXD01000002">
    <property type="protein sequence ID" value="MBB2146747.1"/>
    <property type="molecule type" value="Genomic_DNA"/>
</dbReference>
<evidence type="ECO:0000313" key="2">
    <source>
        <dbReference type="Proteomes" id="UP000601055"/>
    </source>
</evidence>
<gene>
    <name evidence="1" type="ORF">GM921_14685</name>
</gene>
<keyword evidence="2" id="KW-1185">Reference proteome</keyword>
<proteinExistence type="predicted"/>
<dbReference type="AlphaFoldDB" id="A0A923DZ54"/>
<comment type="caution">
    <text evidence="1">The sequence shown here is derived from an EMBL/GenBank/DDBJ whole genome shotgun (WGS) entry which is preliminary data.</text>
</comment>
<accession>A0A923DZ54</accession>
<protein>
    <submittedName>
        <fullName evidence="1">Uncharacterized protein</fullName>
    </submittedName>
</protein>
<evidence type="ECO:0000313" key="1">
    <source>
        <dbReference type="EMBL" id="MBB2146747.1"/>
    </source>
</evidence>
<name>A0A923DZ54_9SPHI</name>
<dbReference type="RefSeq" id="WP_182923385.1">
    <property type="nucleotide sequence ID" value="NZ_WNXD01000002.1"/>
</dbReference>
<organism evidence="1 2">
    <name type="scientific">Pedobacter planticolens</name>
    <dbReference type="NCBI Taxonomy" id="2679964"/>
    <lineage>
        <taxon>Bacteria</taxon>
        <taxon>Pseudomonadati</taxon>
        <taxon>Bacteroidota</taxon>
        <taxon>Sphingobacteriia</taxon>
        <taxon>Sphingobacteriales</taxon>
        <taxon>Sphingobacteriaceae</taxon>
        <taxon>Pedobacter</taxon>
    </lineage>
</organism>
<reference evidence="1" key="1">
    <citation type="submission" date="2019-11" db="EMBL/GenBank/DDBJ databases">
        <title>Description of Pedobacter sp. LMG 31464T.</title>
        <authorList>
            <person name="Carlier A."/>
            <person name="Qi S."/>
            <person name="Vandamme P."/>
        </authorList>
    </citation>
    <scope>NUCLEOTIDE SEQUENCE</scope>
    <source>
        <strain evidence="1">LMG 31464</strain>
    </source>
</reference>